<dbReference type="InterPro" id="IPR010593">
    <property type="entry name" value="DUF1159"/>
</dbReference>
<gene>
    <name evidence="1" type="ORF">B7Z12_15695</name>
</gene>
<dbReference type="EMBL" id="NCDQ01000296">
    <property type="protein sequence ID" value="OYX00657.1"/>
    <property type="molecule type" value="Genomic_DNA"/>
</dbReference>
<dbReference type="Pfam" id="PF05258">
    <property type="entry name" value="DciA"/>
    <property type="match status" value="1"/>
</dbReference>
<protein>
    <recommendedName>
        <fullName evidence="3">DUF721 domain-containing protein</fullName>
    </recommendedName>
</protein>
<proteinExistence type="predicted"/>
<evidence type="ECO:0000313" key="2">
    <source>
        <dbReference type="Proteomes" id="UP000215616"/>
    </source>
</evidence>
<reference evidence="1 2" key="1">
    <citation type="submission" date="2017-03" db="EMBL/GenBank/DDBJ databases">
        <title>Lifting the veil on microbial sulfur biogeochemistry in mining wastewaters.</title>
        <authorList>
            <person name="Kantor R.S."/>
            <person name="Colenbrander Nelson T."/>
            <person name="Marshall S."/>
            <person name="Bennett D."/>
            <person name="Apte S."/>
            <person name="Camacho D."/>
            <person name="Thomas B.C."/>
            <person name="Warren L.A."/>
            <person name="Banfield J.F."/>
        </authorList>
    </citation>
    <scope>NUCLEOTIDE SEQUENCE [LARGE SCALE GENOMIC DNA]</scope>
    <source>
        <strain evidence="1">32-67-7</strain>
    </source>
</reference>
<evidence type="ECO:0008006" key="3">
    <source>
        <dbReference type="Google" id="ProtNLM"/>
    </source>
</evidence>
<name>A0A258CYI6_CAUVI</name>
<dbReference type="Proteomes" id="UP000215616">
    <property type="component" value="Unassembled WGS sequence"/>
</dbReference>
<dbReference type="AlphaFoldDB" id="A0A258CYI6"/>
<dbReference type="InterPro" id="IPR007922">
    <property type="entry name" value="DciA-like"/>
</dbReference>
<accession>A0A258CYI6</accession>
<sequence length="185" mass="19067">MARRSLPTAQEAALILAQRRTRPQRRPPPPAGRALGKLLGELEARFGPGAGPLTTRWREIVGETLAKRTEPVKLVKPRGGGGAVLELKVDGPAAALIQHQAPDILARVNLYLGAGTVARLRIVQGPVKAAAAGAGPAAAAKARRRASGPLDAADEAALAASLAEAPDGPLKASLLKLGRAVLRHS</sequence>
<comment type="caution">
    <text evidence="1">The sequence shown here is derived from an EMBL/GenBank/DDBJ whole genome shotgun (WGS) entry which is preliminary data.</text>
</comment>
<evidence type="ECO:0000313" key="1">
    <source>
        <dbReference type="EMBL" id="OYX00657.1"/>
    </source>
</evidence>
<dbReference type="PIRSF" id="PIRSF032064">
    <property type="entry name" value="UCP032064"/>
    <property type="match status" value="1"/>
</dbReference>
<organism evidence="1 2">
    <name type="scientific">Caulobacter vibrioides</name>
    <name type="common">Caulobacter crescentus</name>
    <dbReference type="NCBI Taxonomy" id="155892"/>
    <lineage>
        <taxon>Bacteria</taxon>
        <taxon>Pseudomonadati</taxon>
        <taxon>Pseudomonadota</taxon>
        <taxon>Alphaproteobacteria</taxon>
        <taxon>Caulobacterales</taxon>
        <taxon>Caulobacteraceae</taxon>
        <taxon>Caulobacter</taxon>
    </lineage>
</organism>